<accession>A0AA38P505</accession>
<keyword evidence="3" id="KW-1185">Reference proteome</keyword>
<feature type="region of interest" description="Disordered" evidence="1">
    <location>
        <begin position="79"/>
        <end position="122"/>
    </location>
</feature>
<dbReference type="EMBL" id="MU806344">
    <property type="protein sequence ID" value="KAJ3836158.1"/>
    <property type="molecule type" value="Genomic_DNA"/>
</dbReference>
<dbReference type="InterPro" id="IPR012340">
    <property type="entry name" value="NA-bd_OB-fold"/>
</dbReference>
<dbReference type="Gene3D" id="2.40.50.140">
    <property type="entry name" value="Nucleic acid-binding proteins"/>
    <property type="match status" value="1"/>
</dbReference>
<dbReference type="Proteomes" id="UP001163846">
    <property type="component" value="Unassembled WGS sequence"/>
</dbReference>
<dbReference type="SUPFAM" id="SSF50249">
    <property type="entry name" value="Nucleic acid-binding proteins"/>
    <property type="match status" value="1"/>
</dbReference>
<evidence type="ECO:0000313" key="2">
    <source>
        <dbReference type="EMBL" id="KAJ3836158.1"/>
    </source>
</evidence>
<name>A0AA38P505_9AGAR</name>
<reference evidence="2" key="1">
    <citation type="submission" date="2022-08" db="EMBL/GenBank/DDBJ databases">
        <authorList>
            <consortium name="DOE Joint Genome Institute"/>
            <person name="Min B."/>
            <person name="Riley R."/>
            <person name="Sierra-Patev S."/>
            <person name="Naranjo-Ortiz M."/>
            <person name="Looney B."/>
            <person name="Konkel Z."/>
            <person name="Slot J.C."/>
            <person name="Sakamoto Y."/>
            <person name="Steenwyk J.L."/>
            <person name="Rokas A."/>
            <person name="Carro J."/>
            <person name="Camarero S."/>
            <person name="Ferreira P."/>
            <person name="Molpeceres G."/>
            <person name="Ruiz-Duenas F.J."/>
            <person name="Serrano A."/>
            <person name="Henrissat B."/>
            <person name="Drula E."/>
            <person name="Hughes K.W."/>
            <person name="Mata J.L."/>
            <person name="Ishikawa N.K."/>
            <person name="Vargas-Isla R."/>
            <person name="Ushijima S."/>
            <person name="Smith C.A."/>
            <person name="Ahrendt S."/>
            <person name="Andreopoulos W."/>
            <person name="He G."/>
            <person name="Labutti K."/>
            <person name="Lipzen A."/>
            <person name="Ng V."/>
            <person name="Sandor L."/>
            <person name="Barry K."/>
            <person name="Martinez A.T."/>
            <person name="Xiao Y."/>
            <person name="Gibbons J.G."/>
            <person name="Terashima K."/>
            <person name="Hibbett D.S."/>
            <person name="Grigoriev I.V."/>
        </authorList>
    </citation>
    <scope>NUCLEOTIDE SEQUENCE</scope>
    <source>
        <strain evidence="2">TFB9207</strain>
    </source>
</reference>
<organism evidence="2 3">
    <name type="scientific">Lentinula raphanica</name>
    <dbReference type="NCBI Taxonomy" id="153919"/>
    <lineage>
        <taxon>Eukaryota</taxon>
        <taxon>Fungi</taxon>
        <taxon>Dikarya</taxon>
        <taxon>Basidiomycota</taxon>
        <taxon>Agaricomycotina</taxon>
        <taxon>Agaricomycetes</taxon>
        <taxon>Agaricomycetidae</taxon>
        <taxon>Agaricales</taxon>
        <taxon>Marasmiineae</taxon>
        <taxon>Omphalotaceae</taxon>
        <taxon>Lentinula</taxon>
    </lineage>
</organism>
<proteinExistence type="predicted"/>
<feature type="compositionally biased region" description="Basic and acidic residues" evidence="1">
    <location>
        <begin position="106"/>
        <end position="119"/>
    </location>
</feature>
<evidence type="ECO:0008006" key="4">
    <source>
        <dbReference type="Google" id="ProtNLM"/>
    </source>
</evidence>
<comment type="caution">
    <text evidence="2">The sequence shown here is derived from an EMBL/GenBank/DDBJ whole genome shotgun (WGS) entry which is preliminary data.</text>
</comment>
<evidence type="ECO:0000256" key="1">
    <source>
        <dbReference type="SAM" id="MobiDB-lite"/>
    </source>
</evidence>
<protein>
    <recommendedName>
        <fullName evidence="4">Nucleic acid-binding protein</fullName>
    </recommendedName>
</protein>
<gene>
    <name evidence="2" type="ORF">F5878DRAFT_277255</name>
</gene>
<dbReference type="AlphaFoldDB" id="A0AA38P505"/>
<sequence length="335" mass="37402">MYHVFLGAPSIKTLAKPSSLEDSQFTWTTISSPTQLTTTTTPAEHLEHEHLPPPATLEAASRRISLLLYQNALFRDDDAEQEPEDHQEGGETLITWPPTPMDDDDERSKENTTRLDKSRSLYYNNTTTRLSNQIETQETQESQSYNYSDTSSIARFPKFHFNLHILSSLSSLVANSKLPKSEHGYDYPSKTKVNVLLAVLEVEGPDVIRTKKGVDVGKEISVLRMILGDEDGTVCKLTAWRETAEVWGGSGPKDIPAKRGDVVFIQNVTPSHDPSTSLTLTASPNLKSKLEICYRTMPYTHEDLRLRPDLRLGGNDASVRKVAGVVRWFEGMAGI</sequence>
<evidence type="ECO:0000313" key="3">
    <source>
        <dbReference type="Proteomes" id="UP001163846"/>
    </source>
</evidence>